<evidence type="ECO:0000256" key="1">
    <source>
        <dbReference type="ARBA" id="ARBA00022679"/>
    </source>
</evidence>
<dbReference type="AlphaFoldDB" id="A0A7H8QK18"/>
<gene>
    <name evidence="2" type="ORF">TRUGW13939_00895</name>
</gene>
<organism evidence="2 3">
    <name type="scientific">Talaromyces rugulosus</name>
    <name type="common">Penicillium rugulosum</name>
    <dbReference type="NCBI Taxonomy" id="121627"/>
    <lineage>
        <taxon>Eukaryota</taxon>
        <taxon>Fungi</taxon>
        <taxon>Dikarya</taxon>
        <taxon>Ascomycota</taxon>
        <taxon>Pezizomycotina</taxon>
        <taxon>Eurotiomycetes</taxon>
        <taxon>Eurotiomycetidae</taxon>
        <taxon>Eurotiales</taxon>
        <taxon>Trichocomaceae</taxon>
        <taxon>Talaromyces</taxon>
        <taxon>Talaromyces sect. Islandici</taxon>
    </lineage>
</organism>
<dbReference type="EMBL" id="CP055898">
    <property type="protein sequence ID" value="QKX53815.1"/>
    <property type="molecule type" value="Genomic_DNA"/>
</dbReference>
<sequence>MVTSIFTFSDQQLNLLKAAVAKLFPINGIRWVSKGDILTAILWSSIVSTELSVHTSSISINKPPQHSMHAIRIPVNCRRSYVPPLATNFMGAAFGVSLATAKEEDLVNIALCNDNELFLSALARVSGAIREAISHVNAQSMRDVVQFLVAQKDITSLKFGPKDTNISIVSWADEDVYGLDWGHEIGFCDAVRLPKLRTRRYPIVLPRLPNGNLEVLVSFEKQIMDCFKVIKVMRPGSMNFIRV</sequence>
<keyword evidence="3" id="KW-1185">Reference proteome</keyword>
<dbReference type="GO" id="GO:0044550">
    <property type="term" value="P:secondary metabolite biosynthetic process"/>
    <property type="evidence" value="ECO:0007669"/>
    <property type="project" value="TreeGrafter"/>
</dbReference>
<accession>A0A7H8QK18</accession>
<keyword evidence="1" id="KW-0808">Transferase</keyword>
<dbReference type="OrthoDB" id="1862401at2759"/>
<name>A0A7H8QK18_TALRU</name>
<dbReference type="InterPro" id="IPR023213">
    <property type="entry name" value="CAT-like_dom_sf"/>
</dbReference>
<dbReference type="Proteomes" id="UP000509510">
    <property type="component" value="Chromosome I"/>
</dbReference>
<protein>
    <submittedName>
        <fullName evidence="2">Uncharacterized protein</fullName>
    </submittedName>
</protein>
<evidence type="ECO:0000313" key="3">
    <source>
        <dbReference type="Proteomes" id="UP000509510"/>
    </source>
</evidence>
<proteinExistence type="predicted"/>
<evidence type="ECO:0000313" key="2">
    <source>
        <dbReference type="EMBL" id="QKX53815.1"/>
    </source>
</evidence>
<dbReference type="GO" id="GO:0016747">
    <property type="term" value="F:acyltransferase activity, transferring groups other than amino-acyl groups"/>
    <property type="evidence" value="ECO:0007669"/>
    <property type="project" value="TreeGrafter"/>
</dbReference>
<dbReference type="RefSeq" id="XP_035339994.1">
    <property type="nucleotide sequence ID" value="XM_035484101.1"/>
</dbReference>
<dbReference type="InterPro" id="IPR050317">
    <property type="entry name" value="Plant_Fungal_Acyltransferase"/>
</dbReference>
<dbReference type="KEGG" id="trg:TRUGW13939_00895"/>
<dbReference type="Gene3D" id="3.30.559.10">
    <property type="entry name" value="Chloramphenicol acetyltransferase-like domain"/>
    <property type="match status" value="1"/>
</dbReference>
<dbReference type="GeneID" id="55988408"/>
<dbReference type="PANTHER" id="PTHR31642">
    <property type="entry name" value="TRICHOTHECENE 3-O-ACETYLTRANSFERASE"/>
    <property type="match status" value="1"/>
</dbReference>
<dbReference type="PANTHER" id="PTHR31642:SF310">
    <property type="entry name" value="FATTY ALCOHOL:CAFFEOYL-COA ACYLTRANSFERASE"/>
    <property type="match status" value="1"/>
</dbReference>
<reference evidence="3" key="1">
    <citation type="submission" date="2020-06" db="EMBL/GenBank/DDBJ databases">
        <title>A chromosome-scale genome assembly of Talaromyces rugulosus W13939.</title>
        <authorList>
            <person name="Wang B."/>
            <person name="Guo L."/>
            <person name="Ye K."/>
            <person name="Wang L."/>
        </authorList>
    </citation>
    <scope>NUCLEOTIDE SEQUENCE [LARGE SCALE GENOMIC DNA]</scope>
    <source>
        <strain evidence="3">W13939</strain>
    </source>
</reference>